<name>A0A4C1UWR0_EUMVA</name>
<keyword evidence="2" id="KW-1185">Reference proteome</keyword>
<organism evidence="1 2">
    <name type="scientific">Eumeta variegata</name>
    <name type="common">Bagworm moth</name>
    <name type="synonym">Eumeta japonica</name>
    <dbReference type="NCBI Taxonomy" id="151549"/>
    <lineage>
        <taxon>Eukaryota</taxon>
        <taxon>Metazoa</taxon>
        <taxon>Ecdysozoa</taxon>
        <taxon>Arthropoda</taxon>
        <taxon>Hexapoda</taxon>
        <taxon>Insecta</taxon>
        <taxon>Pterygota</taxon>
        <taxon>Neoptera</taxon>
        <taxon>Endopterygota</taxon>
        <taxon>Lepidoptera</taxon>
        <taxon>Glossata</taxon>
        <taxon>Ditrysia</taxon>
        <taxon>Tineoidea</taxon>
        <taxon>Psychidae</taxon>
        <taxon>Oiketicinae</taxon>
        <taxon>Eumeta</taxon>
    </lineage>
</organism>
<accession>A0A4C1UWR0</accession>
<evidence type="ECO:0000313" key="2">
    <source>
        <dbReference type="Proteomes" id="UP000299102"/>
    </source>
</evidence>
<comment type="caution">
    <text evidence="1">The sequence shown here is derived from an EMBL/GenBank/DDBJ whole genome shotgun (WGS) entry which is preliminary data.</text>
</comment>
<proteinExistence type="predicted"/>
<dbReference type="GO" id="GO:0003676">
    <property type="term" value="F:nucleic acid binding"/>
    <property type="evidence" value="ECO:0007669"/>
    <property type="project" value="InterPro"/>
</dbReference>
<protein>
    <recommendedName>
        <fullName evidence="3">Integrase catalytic domain-containing protein</fullName>
    </recommendedName>
</protein>
<dbReference type="SUPFAM" id="SSF53098">
    <property type="entry name" value="Ribonuclease H-like"/>
    <property type="match status" value="1"/>
</dbReference>
<dbReference type="PANTHER" id="PTHR47331">
    <property type="entry name" value="PHD-TYPE DOMAIN-CONTAINING PROTEIN"/>
    <property type="match status" value="1"/>
</dbReference>
<gene>
    <name evidence="1" type="ORF">EVAR_75891_1</name>
</gene>
<dbReference type="EMBL" id="BGZK01000236">
    <property type="protein sequence ID" value="GBP30670.1"/>
    <property type="molecule type" value="Genomic_DNA"/>
</dbReference>
<dbReference type="AlphaFoldDB" id="A0A4C1UWR0"/>
<dbReference type="Proteomes" id="UP000299102">
    <property type="component" value="Unassembled WGS sequence"/>
</dbReference>
<dbReference type="Gene3D" id="3.30.420.10">
    <property type="entry name" value="Ribonuclease H-like superfamily/Ribonuclease H"/>
    <property type="match status" value="1"/>
</dbReference>
<dbReference type="InterPro" id="IPR036397">
    <property type="entry name" value="RNaseH_sf"/>
</dbReference>
<dbReference type="PANTHER" id="PTHR47331:SF1">
    <property type="entry name" value="GAG-LIKE PROTEIN"/>
    <property type="match status" value="1"/>
</dbReference>
<reference evidence="1 2" key="1">
    <citation type="journal article" date="2019" name="Commun. Biol.">
        <title>The bagworm genome reveals a unique fibroin gene that provides high tensile strength.</title>
        <authorList>
            <person name="Kono N."/>
            <person name="Nakamura H."/>
            <person name="Ohtoshi R."/>
            <person name="Tomita M."/>
            <person name="Numata K."/>
            <person name="Arakawa K."/>
        </authorList>
    </citation>
    <scope>NUCLEOTIDE SEQUENCE [LARGE SCALE GENOMIC DNA]</scope>
</reference>
<sequence>MYDRFHMDRAEKAIVAASLSADSAIMALRRLAARRGQLSVIYSDNGANFTEANAELRRAWTEIDSTMSVGAVARGIEWRYNPTECRIWEELESGWCVQ</sequence>
<evidence type="ECO:0000313" key="1">
    <source>
        <dbReference type="EMBL" id="GBP30670.1"/>
    </source>
</evidence>
<dbReference type="InterPro" id="IPR012337">
    <property type="entry name" value="RNaseH-like_sf"/>
</dbReference>
<evidence type="ECO:0008006" key="3">
    <source>
        <dbReference type="Google" id="ProtNLM"/>
    </source>
</evidence>